<proteinExistence type="predicted"/>
<organism evidence="1">
    <name type="scientific">Oryza nivara</name>
    <name type="common">Indian wild rice</name>
    <name type="synonym">Oryza sativa f. spontanea</name>
    <dbReference type="NCBI Taxonomy" id="4536"/>
    <lineage>
        <taxon>Eukaryota</taxon>
        <taxon>Viridiplantae</taxon>
        <taxon>Streptophyta</taxon>
        <taxon>Embryophyta</taxon>
        <taxon>Tracheophyta</taxon>
        <taxon>Spermatophyta</taxon>
        <taxon>Magnoliopsida</taxon>
        <taxon>Liliopsida</taxon>
        <taxon>Poales</taxon>
        <taxon>Poaceae</taxon>
        <taxon>BOP clade</taxon>
        <taxon>Oryzoideae</taxon>
        <taxon>Oryzeae</taxon>
        <taxon>Oryzinae</taxon>
        <taxon>Oryza</taxon>
    </lineage>
</organism>
<dbReference type="EnsemblPlants" id="ONIVA02G24110.1">
    <property type="protein sequence ID" value="ONIVA02G24110.1"/>
    <property type="gene ID" value="ONIVA02G24110"/>
</dbReference>
<protein>
    <submittedName>
        <fullName evidence="1">Uncharacterized protein</fullName>
    </submittedName>
</protein>
<evidence type="ECO:0000313" key="2">
    <source>
        <dbReference type="Proteomes" id="UP000006591"/>
    </source>
</evidence>
<accession>A0A0E0G8T6</accession>
<dbReference type="HOGENOM" id="CLU_2780210_0_0_1"/>
<reference evidence="1" key="2">
    <citation type="submission" date="2018-04" db="EMBL/GenBank/DDBJ databases">
        <title>OnivRS2 (Oryza nivara Reference Sequence Version 2).</title>
        <authorList>
            <person name="Zhang J."/>
            <person name="Kudrna D."/>
            <person name="Lee S."/>
            <person name="Talag J."/>
            <person name="Rajasekar S."/>
            <person name="Welchert J."/>
            <person name="Hsing Y.-I."/>
            <person name="Wing R.A."/>
        </authorList>
    </citation>
    <scope>NUCLEOTIDE SEQUENCE [LARGE SCALE GENOMIC DNA]</scope>
    <source>
        <strain evidence="1">SL10</strain>
    </source>
</reference>
<dbReference type="AlphaFoldDB" id="A0A0E0G8T6"/>
<dbReference type="Proteomes" id="UP000006591">
    <property type="component" value="Chromosome 2"/>
</dbReference>
<name>A0A0E0G8T6_ORYNI</name>
<sequence>MPFSASSRRPLPSTVPVRRARGFSESCQSEVGQKSESPKFISARCTCDYSTQPKCATYSPHGPTPQNLP</sequence>
<keyword evidence="2" id="KW-1185">Reference proteome</keyword>
<reference evidence="1" key="1">
    <citation type="submission" date="2015-04" db="UniProtKB">
        <authorList>
            <consortium name="EnsemblPlants"/>
        </authorList>
    </citation>
    <scope>IDENTIFICATION</scope>
    <source>
        <strain evidence="1">SL10</strain>
    </source>
</reference>
<evidence type="ECO:0000313" key="1">
    <source>
        <dbReference type="EnsemblPlants" id="ONIVA02G24110.1"/>
    </source>
</evidence>
<dbReference type="Gramene" id="ONIVA02G24110.1">
    <property type="protein sequence ID" value="ONIVA02G24110.1"/>
    <property type="gene ID" value="ONIVA02G24110"/>
</dbReference>